<dbReference type="RefSeq" id="XP_066674184.1">
    <property type="nucleotide sequence ID" value="XM_066804411.1"/>
</dbReference>
<dbReference type="PANTHER" id="PTHR19959:SF119">
    <property type="entry name" value="FUNGAL LIPASE-LIKE DOMAIN-CONTAINING PROTEIN"/>
    <property type="match status" value="1"/>
</dbReference>
<dbReference type="EMBL" id="JAQQWN010000002">
    <property type="protein sequence ID" value="KAK8093411.1"/>
    <property type="molecule type" value="Genomic_DNA"/>
</dbReference>
<keyword evidence="4" id="KW-1185">Reference proteome</keyword>
<accession>A0ABR1X9L7</accession>
<sequence length="1072" mass="119647">MSGPEDDMEHVSYVANSEADLDDAIDQLERMVDEHEEDSETRATLLFFLAQHYFQRYAQEGERSDLDDAVDALKEADEISTDETNRAARSGMLGRLLHHRFTKYEELSDLDDAVDALKVAIDLHTDQPSRASYLESLGQALRDKYNNSGERSHLEEGIQSSREAVQISLDDHPERCIFLNSLGIMLAQKYEWTGDTEDINEAIRKGLQAVLAAPDVSKRATCLNTVGHQLKERYFRSGDINDLDGAVECAREALGITPESEVVDRGLYYNLLCGSLRERHARVGALADLDEAINAGRQAEALIPATHMDRPKVLHNLGMTIHQRYARTESIGDLDEAIQLVTAAVNTPEQHTGQSPFLNSLASYLGDRYADRGETADLRQAIDAMRLAIEKAPGNHADKGIWLSNLGTLLDPTYTFSWAKGAAVDGLTSLDEAIDVTRQAIETTPPAHPTRGTFTYSLGRRLVRKLRAGNGDADCLSEAISRLDYVLEDPKTPTLMRILAGKSILEESLDWQEAHHGASRAVQLVPTLTSKSLGNADRQQLLGQLTGLASDAAATALYEERGPLAAIELLEQGRGVLAASLNEMRADALDLQKAHPQRSERFEQLRDLLSQPVDAAEGPFMGKKTSLSSQAPTDQRYNAGKELETLLREIRGLPGFENFLGPPTELEMIDAASHGPIVVINVSEFRCDALLVTKDGVRTLELERLSLYTIEEYARQDALHPPRRILGSPPVLEWLWDVIASPILEALGFRETPLRERCLATWYHMRRSSETVLDRVISSYSSSIRAIIDSRRQPAAASETVQALLVAMEYTREWGPPCLQLPKSLCESKNIHTVEPICRKEEVMSELPRCAIFHFAGHGYTDAVDPSKSYLCLEDVKEDPLRVEALLDMNLRRHSPFLAYLSACGTGRLEVMKFMDENIHLISAFQLAGFRHVIGTLWNVDDDVCVDIARITYEEIGKSKGLEDEAVYRGLHKAIRDQRDQWLTDAKAKGAKREFTGLSREWTEDTSQMEGCLIGKDEQQEAPIRKALCRWKPRAQREDRLSRIGIMFEADDGSDQPGLPPLHWVPYVHYGP</sequence>
<organism evidence="3 4">
    <name type="scientific">Apiospora hydei</name>
    <dbReference type="NCBI Taxonomy" id="1337664"/>
    <lineage>
        <taxon>Eukaryota</taxon>
        <taxon>Fungi</taxon>
        <taxon>Dikarya</taxon>
        <taxon>Ascomycota</taxon>
        <taxon>Pezizomycotina</taxon>
        <taxon>Sordariomycetes</taxon>
        <taxon>Xylariomycetidae</taxon>
        <taxon>Amphisphaeriales</taxon>
        <taxon>Apiosporaceae</taxon>
        <taxon>Apiospora</taxon>
    </lineage>
</organism>
<evidence type="ECO:0000313" key="4">
    <source>
        <dbReference type="Proteomes" id="UP001433268"/>
    </source>
</evidence>
<evidence type="ECO:0000313" key="3">
    <source>
        <dbReference type="EMBL" id="KAK8093411.1"/>
    </source>
</evidence>
<protein>
    <submittedName>
        <fullName evidence="3">CHAT domain-containing protein</fullName>
    </submittedName>
</protein>
<proteinExistence type="predicted"/>
<dbReference type="Pfam" id="PF12770">
    <property type="entry name" value="CHAT"/>
    <property type="match status" value="1"/>
</dbReference>
<feature type="coiled-coil region" evidence="1">
    <location>
        <begin position="14"/>
        <end position="41"/>
    </location>
</feature>
<evidence type="ECO:0000256" key="1">
    <source>
        <dbReference type="SAM" id="Coils"/>
    </source>
</evidence>
<dbReference type="InterPro" id="IPR011990">
    <property type="entry name" value="TPR-like_helical_dom_sf"/>
</dbReference>
<evidence type="ECO:0000259" key="2">
    <source>
        <dbReference type="Pfam" id="PF12770"/>
    </source>
</evidence>
<gene>
    <name evidence="3" type="ORF">PG997_000096</name>
</gene>
<dbReference type="InterPro" id="IPR024983">
    <property type="entry name" value="CHAT_dom"/>
</dbReference>
<dbReference type="PANTHER" id="PTHR19959">
    <property type="entry name" value="KINESIN LIGHT CHAIN"/>
    <property type="match status" value="1"/>
</dbReference>
<dbReference type="Proteomes" id="UP001433268">
    <property type="component" value="Unassembled WGS sequence"/>
</dbReference>
<feature type="domain" description="CHAT" evidence="2">
    <location>
        <begin position="827"/>
        <end position="1071"/>
    </location>
</feature>
<dbReference type="Gene3D" id="1.25.40.10">
    <property type="entry name" value="Tetratricopeptide repeat domain"/>
    <property type="match status" value="3"/>
</dbReference>
<name>A0ABR1X9L7_9PEZI</name>
<reference evidence="3 4" key="1">
    <citation type="submission" date="2023-01" db="EMBL/GenBank/DDBJ databases">
        <title>Analysis of 21 Apiospora genomes using comparative genomics revels a genus with tremendous synthesis potential of carbohydrate active enzymes and secondary metabolites.</title>
        <authorList>
            <person name="Sorensen T."/>
        </authorList>
    </citation>
    <scope>NUCLEOTIDE SEQUENCE [LARGE SCALE GENOMIC DNA]</scope>
    <source>
        <strain evidence="3 4">CBS 114990</strain>
    </source>
</reference>
<comment type="caution">
    <text evidence="3">The sequence shown here is derived from an EMBL/GenBank/DDBJ whole genome shotgun (WGS) entry which is preliminary data.</text>
</comment>
<dbReference type="GeneID" id="92037471"/>
<keyword evidence="1" id="KW-0175">Coiled coil</keyword>
<dbReference type="SUPFAM" id="SSF48452">
    <property type="entry name" value="TPR-like"/>
    <property type="match status" value="2"/>
</dbReference>